<accession>A0A517QJN9</accession>
<dbReference type="Gene3D" id="1.10.101.10">
    <property type="entry name" value="PGBD-like superfamily/PGBD"/>
    <property type="match status" value="1"/>
</dbReference>
<dbReference type="SUPFAM" id="SSF47090">
    <property type="entry name" value="PGBD-like"/>
    <property type="match status" value="1"/>
</dbReference>
<evidence type="ECO:0000256" key="9">
    <source>
        <dbReference type="PIRSR" id="PIRSR618044-2"/>
    </source>
</evidence>
<dbReference type="GO" id="GO:0009252">
    <property type="term" value="P:peptidoglycan biosynthetic process"/>
    <property type="evidence" value="ECO:0007669"/>
    <property type="project" value="UniProtKB-KW"/>
</dbReference>
<dbReference type="Gene3D" id="3.40.710.10">
    <property type="entry name" value="DD-peptidase/beta-lactamase superfamily"/>
    <property type="match status" value="2"/>
</dbReference>
<keyword evidence="7" id="KW-0961">Cell wall biogenesis/degradation</keyword>
<evidence type="ECO:0000259" key="14">
    <source>
        <dbReference type="Pfam" id="PF13354"/>
    </source>
</evidence>
<feature type="active site" description="Acyl-ester intermediate" evidence="8">
    <location>
        <position position="444"/>
    </location>
</feature>
<name>A0A517QJN9_9PLAN</name>
<dbReference type="Pfam" id="PF13354">
    <property type="entry name" value="Beta-lactamase2"/>
    <property type="match status" value="1"/>
</dbReference>
<dbReference type="SUPFAM" id="SSF56601">
    <property type="entry name" value="beta-lactamase/transpeptidase-like"/>
    <property type="match status" value="2"/>
</dbReference>
<feature type="active site" evidence="8">
    <location>
        <position position="504"/>
    </location>
</feature>
<keyword evidence="3 11" id="KW-0732">Signal</keyword>
<proteinExistence type="inferred from homology"/>
<gene>
    <name evidence="15" type="primary">dacB</name>
    <name evidence="15" type="ORF">Mal48_10940</name>
</gene>
<dbReference type="GO" id="GO:0008360">
    <property type="term" value="P:regulation of cell shape"/>
    <property type="evidence" value="ECO:0007669"/>
    <property type="project" value="UniProtKB-KW"/>
</dbReference>
<dbReference type="OrthoDB" id="9791132at2"/>
<dbReference type="InterPro" id="IPR002477">
    <property type="entry name" value="Peptidoglycan-bd-like"/>
</dbReference>
<evidence type="ECO:0000256" key="4">
    <source>
        <dbReference type="ARBA" id="ARBA00022801"/>
    </source>
</evidence>
<evidence type="ECO:0000256" key="1">
    <source>
        <dbReference type="ARBA" id="ARBA00001526"/>
    </source>
</evidence>
<keyword evidence="15" id="KW-0645">Protease</keyword>
<dbReference type="InterPro" id="IPR036365">
    <property type="entry name" value="PGBD-like_sf"/>
</dbReference>
<dbReference type="PRINTS" id="PR00725">
    <property type="entry name" value="DADACBPTASE1"/>
</dbReference>
<evidence type="ECO:0000313" key="15">
    <source>
        <dbReference type="EMBL" id="QDT31858.1"/>
    </source>
</evidence>
<keyword evidence="16" id="KW-1185">Reference proteome</keyword>
<evidence type="ECO:0000259" key="12">
    <source>
        <dbReference type="Pfam" id="PF00768"/>
    </source>
</evidence>
<feature type="signal peptide" evidence="11">
    <location>
        <begin position="1"/>
        <end position="28"/>
    </location>
</feature>
<dbReference type="GO" id="GO:0006508">
    <property type="term" value="P:proteolysis"/>
    <property type="evidence" value="ECO:0007669"/>
    <property type="project" value="InterPro"/>
</dbReference>
<evidence type="ECO:0000256" key="5">
    <source>
        <dbReference type="ARBA" id="ARBA00022960"/>
    </source>
</evidence>
<evidence type="ECO:0000256" key="6">
    <source>
        <dbReference type="ARBA" id="ARBA00022984"/>
    </source>
</evidence>
<protein>
    <submittedName>
        <fullName evidence="15">D-alanyl-D-alanine carboxypeptidase DacB</fullName>
        <ecNumber evidence="15">3.4.16.4</ecNumber>
    </submittedName>
</protein>
<feature type="domain" description="Peptidoglycan binding-like" evidence="13">
    <location>
        <begin position="326"/>
        <end position="380"/>
    </location>
</feature>
<reference evidence="15 16" key="1">
    <citation type="submission" date="2019-02" db="EMBL/GenBank/DDBJ databases">
        <title>Deep-cultivation of Planctomycetes and their phenomic and genomic characterization uncovers novel biology.</title>
        <authorList>
            <person name="Wiegand S."/>
            <person name="Jogler M."/>
            <person name="Boedeker C."/>
            <person name="Pinto D."/>
            <person name="Vollmers J."/>
            <person name="Rivas-Marin E."/>
            <person name="Kohn T."/>
            <person name="Peeters S.H."/>
            <person name="Heuer A."/>
            <person name="Rast P."/>
            <person name="Oberbeckmann S."/>
            <person name="Bunk B."/>
            <person name="Jeske O."/>
            <person name="Meyerdierks A."/>
            <person name="Storesund J.E."/>
            <person name="Kallscheuer N."/>
            <person name="Luecker S."/>
            <person name="Lage O.M."/>
            <person name="Pohl T."/>
            <person name="Merkel B.J."/>
            <person name="Hornburger P."/>
            <person name="Mueller R.-W."/>
            <person name="Bruemmer F."/>
            <person name="Labrenz M."/>
            <person name="Spormann A.M."/>
            <person name="Op den Camp H."/>
            <person name="Overmann J."/>
            <person name="Amann R."/>
            <person name="Jetten M.S.M."/>
            <person name="Mascher T."/>
            <person name="Medema M.H."/>
            <person name="Devos D.P."/>
            <person name="Kaster A.-K."/>
            <person name="Ovreas L."/>
            <person name="Rohde M."/>
            <person name="Galperin M.Y."/>
            <person name="Jogler C."/>
        </authorList>
    </citation>
    <scope>NUCLEOTIDE SEQUENCE [LARGE SCALE GENOMIC DNA]</scope>
    <source>
        <strain evidence="15 16">Mal48</strain>
    </source>
</reference>
<dbReference type="Proteomes" id="UP000315724">
    <property type="component" value="Chromosome"/>
</dbReference>
<dbReference type="EC" id="3.4.16.4" evidence="15"/>
<evidence type="ECO:0000259" key="13">
    <source>
        <dbReference type="Pfam" id="PF01471"/>
    </source>
</evidence>
<organism evidence="15 16">
    <name type="scientific">Thalassoglobus polymorphus</name>
    <dbReference type="NCBI Taxonomy" id="2527994"/>
    <lineage>
        <taxon>Bacteria</taxon>
        <taxon>Pseudomonadati</taxon>
        <taxon>Planctomycetota</taxon>
        <taxon>Planctomycetia</taxon>
        <taxon>Planctomycetales</taxon>
        <taxon>Planctomycetaceae</taxon>
        <taxon>Thalassoglobus</taxon>
    </lineage>
</organism>
<feature type="domain" description="Beta-lactamase class A catalytic" evidence="14">
    <location>
        <begin position="53"/>
        <end position="274"/>
    </location>
</feature>
<dbReference type="PANTHER" id="PTHR35333:SF4">
    <property type="entry name" value="SLR0121 PROTEIN"/>
    <property type="match status" value="1"/>
</dbReference>
<evidence type="ECO:0000256" key="3">
    <source>
        <dbReference type="ARBA" id="ARBA00022729"/>
    </source>
</evidence>
<keyword evidence="4 15" id="KW-0378">Hydrolase</keyword>
<dbReference type="InterPro" id="IPR000871">
    <property type="entry name" value="Beta-lactam_class-A"/>
</dbReference>
<dbReference type="KEGG" id="tpol:Mal48_10940"/>
<dbReference type="GO" id="GO:0009002">
    <property type="term" value="F:serine-type D-Ala-D-Ala carboxypeptidase activity"/>
    <property type="evidence" value="ECO:0007669"/>
    <property type="project" value="UniProtKB-EC"/>
</dbReference>
<evidence type="ECO:0000313" key="16">
    <source>
        <dbReference type="Proteomes" id="UP000315724"/>
    </source>
</evidence>
<sequence length="678" mass="74167" precursor="true">MPSILPMRNFVVPVLFSFLALNSAFVVAQPDEASNPLKDSLTSLVESFEGEAGVAVKHIPSGETVLINADEAMPTASLIKISVMIEAYRQVEAGKLDLAALITLKKEDKVPGSGVLTTHFSPGMQLSLRDAIRLMMAYSDNTATNLVIDQVGLKSVSDTMEELGFPETKIHSKVYRGSTTTIFPERSKKYGLGSTTARETMNILEKLSQSEFTNEKFNKEMLEHMRKCINRDRIPPFLPRRTVVAQKTGSISTARTVAGIIESPSGPIIVVVLTAKGNRDAWSTGKTTDMLMASISKRAFDYFNKDLIPDETAPQELREGATGWLVEALQRTLNDRMVPSPDLAVDGDFGPSTKSAVMDFQSSKDLQASGVADAAVWKALGPLITSDLVITNPDDFDMKLSKKSESDSLEGIPFVTCKAWIVGDPDSGKTIGSANPTRRLENASTTKLMTAYITIQQVRKDPALLDEIVTVTSRAANTPGSTAKVQTGEKLTVHDLLYGLLLPSGNDASVVLAEHLGNRFEAPEENAETEDPLVKFVAEMNRVAKKLGMENTQFRNPHGLSHKEHKTTVQDLFRLASAIADDGMLLPYVQTRKHIGRLEGASGYVRYELWTNSNRLLNIDGYLGMKTGTTRPAGACLVSFGERDNQKLITVVLGATSSDARYTDTRNLFRWAWNELAK</sequence>
<dbReference type="InterPro" id="IPR018044">
    <property type="entry name" value="Peptidase_S11"/>
</dbReference>
<dbReference type="GO" id="GO:0071555">
    <property type="term" value="P:cell wall organization"/>
    <property type="evidence" value="ECO:0007669"/>
    <property type="project" value="UniProtKB-KW"/>
</dbReference>
<dbReference type="Pfam" id="PF00768">
    <property type="entry name" value="Peptidase_S11"/>
    <property type="match status" value="1"/>
</dbReference>
<dbReference type="GO" id="GO:0008800">
    <property type="term" value="F:beta-lactamase activity"/>
    <property type="evidence" value="ECO:0007669"/>
    <property type="project" value="UniProtKB-EC"/>
</dbReference>
<comment type="catalytic activity">
    <reaction evidence="1">
        <text>a beta-lactam + H2O = a substituted beta-amino acid</text>
        <dbReference type="Rhea" id="RHEA:20401"/>
        <dbReference type="ChEBI" id="CHEBI:15377"/>
        <dbReference type="ChEBI" id="CHEBI:35627"/>
        <dbReference type="ChEBI" id="CHEBI:140347"/>
        <dbReference type="EC" id="3.5.2.6"/>
    </reaction>
</comment>
<dbReference type="AlphaFoldDB" id="A0A517QJN9"/>
<feature type="domain" description="Peptidase S11 D-alanyl-D-alanine carboxypeptidase A N-terminal" evidence="12">
    <location>
        <begin position="415"/>
        <end position="656"/>
    </location>
</feature>
<dbReference type="InterPro" id="IPR012338">
    <property type="entry name" value="Beta-lactam/transpept-like"/>
</dbReference>
<dbReference type="GO" id="GO:0046677">
    <property type="term" value="P:response to antibiotic"/>
    <property type="evidence" value="ECO:0007669"/>
    <property type="project" value="InterPro"/>
</dbReference>
<dbReference type="GO" id="GO:0030655">
    <property type="term" value="P:beta-lactam antibiotic catabolic process"/>
    <property type="evidence" value="ECO:0007669"/>
    <property type="project" value="InterPro"/>
</dbReference>
<evidence type="ECO:0000256" key="2">
    <source>
        <dbReference type="ARBA" id="ARBA00007164"/>
    </source>
</evidence>
<dbReference type="InterPro" id="IPR045155">
    <property type="entry name" value="Beta-lactam_cat"/>
</dbReference>
<comment type="similarity">
    <text evidence="2 10">Belongs to the peptidase S11 family.</text>
</comment>
<keyword evidence="15" id="KW-0121">Carboxypeptidase</keyword>
<feature type="chain" id="PRO_5021888095" evidence="11">
    <location>
        <begin position="29"/>
        <end position="678"/>
    </location>
</feature>
<keyword evidence="6" id="KW-0573">Peptidoglycan synthesis</keyword>
<evidence type="ECO:0000256" key="8">
    <source>
        <dbReference type="PIRSR" id="PIRSR618044-1"/>
    </source>
</evidence>
<dbReference type="Pfam" id="PF01471">
    <property type="entry name" value="PG_binding_1"/>
    <property type="match status" value="1"/>
</dbReference>
<dbReference type="RefSeq" id="WP_145196750.1">
    <property type="nucleotide sequence ID" value="NZ_CP036267.1"/>
</dbReference>
<feature type="binding site" evidence="9">
    <location>
        <position position="626"/>
    </location>
    <ligand>
        <name>substrate</name>
    </ligand>
</feature>
<keyword evidence="5" id="KW-0133">Cell shape</keyword>
<dbReference type="InterPro" id="IPR036366">
    <property type="entry name" value="PGBDSf"/>
</dbReference>
<dbReference type="PANTHER" id="PTHR35333">
    <property type="entry name" value="BETA-LACTAMASE"/>
    <property type="match status" value="1"/>
</dbReference>
<evidence type="ECO:0000256" key="10">
    <source>
        <dbReference type="RuleBase" id="RU004016"/>
    </source>
</evidence>
<evidence type="ECO:0000256" key="11">
    <source>
        <dbReference type="SAM" id="SignalP"/>
    </source>
</evidence>
<evidence type="ECO:0000256" key="7">
    <source>
        <dbReference type="ARBA" id="ARBA00023316"/>
    </source>
</evidence>
<dbReference type="InterPro" id="IPR001967">
    <property type="entry name" value="Peptidase_S11_N"/>
</dbReference>
<feature type="active site" description="Proton acceptor" evidence="8">
    <location>
        <position position="447"/>
    </location>
</feature>
<dbReference type="EMBL" id="CP036267">
    <property type="protein sequence ID" value="QDT31858.1"/>
    <property type="molecule type" value="Genomic_DNA"/>
</dbReference>